<sequence length="271" mass="30364">MTEMTRNQAEKTEQDSIQLPRIKFTTKISSGLLREYFSKNIGLVIKVYGRIGGLLRMTSDNNVINAMVSDWSATNMDIALAQVEEIEAQHEAALLAAGVTNGDEAGVVVDRPEPLEVDWSVNHPSFHVLRKVIVKIDEAIVKAENLYYEGVMDDIQFRSLQAQAVNVIGGILDRVRKATAPGKRTTKGVTRYVAAELSKHIREGGYRLEFFDVPASVREMTQEYDARHAAMKSLIEQRKREQEKRKATEKKSKEASVDKSQGELIKDSEVA</sequence>
<organism evidence="2 3">
    <name type="scientific">Alteromonas mediterranea 615</name>
    <dbReference type="NCBI Taxonomy" id="1300253"/>
    <lineage>
        <taxon>Bacteria</taxon>
        <taxon>Pseudomonadati</taxon>
        <taxon>Pseudomonadota</taxon>
        <taxon>Gammaproteobacteria</taxon>
        <taxon>Alteromonadales</taxon>
        <taxon>Alteromonadaceae</taxon>
        <taxon>Alteromonas/Salinimonas group</taxon>
        <taxon>Alteromonas</taxon>
    </lineage>
</organism>
<protein>
    <submittedName>
        <fullName evidence="2">Uncharacterized protein</fullName>
    </submittedName>
</protein>
<name>S5ALS6_9ALTE</name>
<dbReference type="PATRIC" id="fig|1300253.3.peg.4698"/>
<reference evidence="2 3" key="1">
    <citation type="journal article" date="2013" name="Genome Biol. Evol.">
        <title>Genomic Diversity of "Deep Ecotype" Alteromonas macleodii Isolates: Evidence for Pan-Mediterranean Clonal Frames.</title>
        <authorList>
            <person name="Lopez-Perez M."/>
            <person name="Gonzaga A."/>
            <person name="Rodriguez-Valera F."/>
        </authorList>
    </citation>
    <scope>NUCLEOTIDE SEQUENCE [LARGE SCALE GENOMIC DNA]</scope>
    <source>
        <strain evidence="3">'English Channel 615'</strain>
        <plasmid evidence="3">Plasmid</plasmid>
    </source>
</reference>
<evidence type="ECO:0000313" key="2">
    <source>
        <dbReference type="EMBL" id="AGP79931.1"/>
    </source>
</evidence>
<keyword evidence="2" id="KW-0614">Plasmid</keyword>
<evidence type="ECO:0000256" key="1">
    <source>
        <dbReference type="SAM" id="MobiDB-lite"/>
    </source>
</evidence>
<dbReference type="Proteomes" id="UP000014909">
    <property type="component" value="Plasmid unnamed"/>
</dbReference>
<dbReference type="HOGENOM" id="CLU_1025421_0_0_6"/>
<dbReference type="EMBL" id="CP004847">
    <property type="protein sequence ID" value="AGP79931.1"/>
    <property type="molecule type" value="Genomic_DNA"/>
</dbReference>
<proteinExistence type="predicted"/>
<dbReference type="AlphaFoldDB" id="S5ALS6"/>
<feature type="region of interest" description="Disordered" evidence="1">
    <location>
        <begin position="237"/>
        <end position="271"/>
    </location>
</feature>
<dbReference type="KEGG" id="amh:I633_22556"/>
<gene>
    <name evidence="2" type="ORF">I633_22556</name>
</gene>
<accession>S5ALS6</accession>
<dbReference type="BioCyc" id="AMAC1300253:G12YX-3578-MONOMER"/>
<geneLocation type="plasmid" evidence="2">
    <name>unnamed</name>
</geneLocation>
<evidence type="ECO:0000313" key="3">
    <source>
        <dbReference type="Proteomes" id="UP000014909"/>
    </source>
</evidence>